<dbReference type="EMBL" id="CAACVG010007739">
    <property type="protein sequence ID" value="VEN46797.1"/>
    <property type="molecule type" value="Genomic_DNA"/>
</dbReference>
<evidence type="ECO:0000256" key="1">
    <source>
        <dbReference type="SAM" id="Phobius"/>
    </source>
</evidence>
<keyword evidence="1" id="KW-1133">Transmembrane helix</keyword>
<keyword evidence="3" id="KW-1185">Reference proteome</keyword>
<reference evidence="2 3" key="1">
    <citation type="submission" date="2019-01" db="EMBL/GenBank/DDBJ databases">
        <authorList>
            <person name="Sayadi A."/>
        </authorList>
    </citation>
    <scope>NUCLEOTIDE SEQUENCE [LARGE SCALE GENOMIC DNA]</scope>
</reference>
<evidence type="ECO:0000313" key="2">
    <source>
        <dbReference type="EMBL" id="VEN46797.1"/>
    </source>
</evidence>
<evidence type="ECO:0000313" key="3">
    <source>
        <dbReference type="Proteomes" id="UP000410492"/>
    </source>
</evidence>
<gene>
    <name evidence="2" type="ORF">CALMAC_LOCUS8780</name>
</gene>
<keyword evidence="1" id="KW-0812">Transmembrane</keyword>
<accession>A0A653CFZ5</accession>
<organism evidence="2 3">
    <name type="scientific">Callosobruchus maculatus</name>
    <name type="common">Southern cowpea weevil</name>
    <name type="synonym">Pulse bruchid</name>
    <dbReference type="NCBI Taxonomy" id="64391"/>
    <lineage>
        <taxon>Eukaryota</taxon>
        <taxon>Metazoa</taxon>
        <taxon>Ecdysozoa</taxon>
        <taxon>Arthropoda</taxon>
        <taxon>Hexapoda</taxon>
        <taxon>Insecta</taxon>
        <taxon>Pterygota</taxon>
        <taxon>Neoptera</taxon>
        <taxon>Endopterygota</taxon>
        <taxon>Coleoptera</taxon>
        <taxon>Polyphaga</taxon>
        <taxon>Cucujiformia</taxon>
        <taxon>Chrysomeloidea</taxon>
        <taxon>Chrysomelidae</taxon>
        <taxon>Bruchinae</taxon>
        <taxon>Bruchini</taxon>
        <taxon>Callosobruchus</taxon>
    </lineage>
</organism>
<protein>
    <submittedName>
        <fullName evidence="2">Uncharacterized protein</fullName>
    </submittedName>
</protein>
<feature type="transmembrane region" description="Helical" evidence="1">
    <location>
        <begin position="57"/>
        <end position="73"/>
    </location>
</feature>
<name>A0A653CFZ5_CALMS</name>
<keyword evidence="1" id="KW-0472">Membrane</keyword>
<proteinExistence type="predicted"/>
<dbReference type="AlphaFoldDB" id="A0A653CFZ5"/>
<dbReference type="Proteomes" id="UP000410492">
    <property type="component" value="Unassembled WGS sequence"/>
</dbReference>
<sequence length="91" mass="10706">MNGRATKPQVWHVLELLWRLHDFAVTGALRDCFTPAIIRRSELALVMHSCFQRTLRCYWLSVLLFLLWTSMASERRLQTAGKGSMYEDFTR</sequence>